<dbReference type="OrthoDB" id="4752588at2"/>
<comment type="caution">
    <text evidence="2">The sequence shown here is derived from an EMBL/GenBank/DDBJ whole genome shotgun (WGS) entry which is preliminary data.</text>
</comment>
<evidence type="ECO:0000313" key="3">
    <source>
        <dbReference type="Proteomes" id="UP000262477"/>
    </source>
</evidence>
<dbReference type="Proteomes" id="UP000262477">
    <property type="component" value="Unassembled WGS sequence"/>
</dbReference>
<dbReference type="EMBL" id="QUAC01000117">
    <property type="protein sequence ID" value="REK89556.1"/>
    <property type="molecule type" value="Genomic_DNA"/>
</dbReference>
<accession>A0A371Q496</accession>
<sequence length="229" mass="24508">MTAHDAEPTVPGELKERGQLVASLGSSLRSGATSLGTVPKLLEELLTTGGWMDFVTRLGDHITYEPGEFADFVETLPLQGLGADLAVIERLIGPRPDLLAILYELTPARGPGRPKTLNDVQSSFGSSAVAEQAPAVPAPRKKAPAGNTVENIMRKLARDRPDLLEEVTAGRMKAYTAAVEAGWRRPQTTIPLTDPESIARKLLDKLGAEQAREVCTTLSQLVTDTTSEA</sequence>
<organism evidence="2 3">
    <name type="scientific">Streptomyces inhibens</name>
    <dbReference type="NCBI Taxonomy" id="2293571"/>
    <lineage>
        <taxon>Bacteria</taxon>
        <taxon>Bacillati</taxon>
        <taxon>Actinomycetota</taxon>
        <taxon>Actinomycetes</taxon>
        <taxon>Kitasatosporales</taxon>
        <taxon>Streptomycetaceae</taxon>
        <taxon>Streptomyces</taxon>
    </lineage>
</organism>
<protein>
    <submittedName>
        <fullName evidence="2">Uncharacterized protein</fullName>
    </submittedName>
</protein>
<dbReference type="RefSeq" id="WP_128507526.1">
    <property type="nucleotide sequence ID" value="NZ_QUAC01000117.1"/>
</dbReference>
<evidence type="ECO:0000313" key="2">
    <source>
        <dbReference type="EMBL" id="REK89556.1"/>
    </source>
</evidence>
<feature type="region of interest" description="Disordered" evidence="1">
    <location>
        <begin position="118"/>
        <end position="144"/>
    </location>
</feature>
<reference evidence="2 3" key="1">
    <citation type="submission" date="2018-08" db="EMBL/GenBank/DDBJ databases">
        <title>Streptomyces NEAU-D10 sp. nov., a novel Actinomycete isolated from soil.</title>
        <authorList>
            <person name="Jin L."/>
        </authorList>
    </citation>
    <scope>NUCLEOTIDE SEQUENCE [LARGE SCALE GENOMIC DNA]</scope>
    <source>
        <strain evidence="2 3">NEAU-D10</strain>
    </source>
</reference>
<dbReference type="AlphaFoldDB" id="A0A371Q496"/>
<gene>
    <name evidence="2" type="ORF">DY245_14995</name>
</gene>
<name>A0A371Q496_STRIH</name>
<evidence type="ECO:0000256" key="1">
    <source>
        <dbReference type="SAM" id="MobiDB-lite"/>
    </source>
</evidence>
<proteinExistence type="predicted"/>
<keyword evidence="3" id="KW-1185">Reference proteome</keyword>